<keyword evidence="3" id="KW-1185">Reference proteome</keyword>
<evidence type="ECO:0000259" key="1">
    <source>
        <dbReference type="PROSITE" id="PS50076"/>
    </source>
</evidence>
<sequence>MEIRKAYKALALKFHPDKNPDCAECAEKFGKISKAYDTLSNPEARKVIRTACAFFFCLR</sequence>
<comment type="caution">
    <text evidence="2">The sequence shown here is derived from an EMBL/GenBank/DDBJ whole genome shotgun (WGS) entry which is preliminary data.</text>
</comment>
<evidence type="ECO:0000313" key="3">
    <source>
        <dbReference type="Proteomes" id="UP001178507"/>
    </source>
</evidence>
<dbReference type="EMBL" id="CAUJNA010003503">
    <property type="protein sequence ID" value="CAJ1403592.1"/>
    <property type="molecule type" value="Genomic_DNA"/>
</dbReference>
<dbReference type="PANTHER" id="PTHR24074">
    <property type="entry name" value="CO-CHAPERONE PROTEIN DJLA"/>
    <property type="match status" value="1"/>
</dbReference>
<dbReference type="SUPFAM" id="SSF46565">
    <property type="entry name" value="Chaperone J-domain"/>
    <property type="match status" value="1"/>
</dbReference>
<dbReference type="PRINTS" id="PR00625">
    <property type="entry name" value="JDOMAIN"/>
</dbReference>
<dbReference type="PROSITE" id="PS50076">
    <property type="entry name" value="DNAJ_2"/>
    <property type="match status" value="1"/>
</dbReference>
<proteinExistence type="predicted"/>
<feature type="domain" description="J" evidence="1">
    <location>
        <begin position="1"/>
        <end position="52"/>
    </location>
</feature>
<protein>
    <recommendedName>
        <fullName evidence="1">J domain-containing protein</fullName>
    </recommendedName>
</protein>
<dbReference type="SMART" id="SM00271">
    <property type="entry name" value="DnaJ"/>
    <property type="match status" value="1"/>
</dbReference>
<dbReference type="CDD" id="cd06257">
    <property type="entry name" value="DnaJ"/>
    <property type="match status" value="1"/>
</dbReference>
<gene>
    <name evidence="2" type="ORF">EVOR1521_LOCUS26236</name>
</gene>
<dbReference type="Proteomes" id="UP001178507">
    <property type="component" value="Unassembled WGS sequence"/>
</dbReference>
<name>A0AA36JCB5_9DINO</name>
<reference evidence="2" key="1">
    <citation type="submission" date="2023-08" db="EMBL/GenBank/DDBJ databases">
        <authorList>
            <person name="Chen Y."/>
            <person name="Shah S."/>
            <person name="Dougan E. K."/>
            <person name="Thang M."/>
            <person name="Chan C."/>
        </authorList>
    </citation>
    <scope>NUCLEOTIDE SEQUENCE</scope>
</reference>
<organism evidence="2 3">
    <name type="scientific">Effrenium voratum</name>
    <dbReference type="NCBI Taxonomy" id="2562239"/>
    <lineage>
        <taxon>Eukaryota</taxon>
        <taxon>Sar</taxon>
        <taxon>Alveolata</taxon>
        <taxon>Dinophyceae</taxon>
        <taxon>Suessiales</taxon>
        <taxon>Symbiodiniaceae</taxon>
        <taxon>Effrenium</taxon>
    </lineage>
</organism>
<dbReference type="InterPro" id="IPR050817">
    <property type="entry name" value="DjlA_DnaK_co-chaperone"/>
</dbReference>
<dbReference type="Pfam" id="PF00226">
    <property type="entry name" value="DnaJ"/>
    <property type="match status" value="1"/>
</dbReference>
<accession>A0AA36JCB5</accession>
<dbReference type="InterPro" id="IPR036869">
    <property type="entry name" value="J_dom_sf"/>
</dbReference>
<dbReference type="AlphaFoldDB" id="A0AA36JCB5"/>
<evidence type="ECO:0000313" key="2">
    <source>
        <dbReference type="EMBL" id="CAJ1403592.1"/>
    </source>
</evidence>
<dbReference type="Gene3D" id="1.10.287.110">
    <property type="entry name" value="DnaJ domain"/>
    <property type="match status" value="1"/>
</dbReference>
<dbReference type="InterPro" id="IPR001623">
    <property type="entry name" value="DnaJ_domain"/>
</dbReference>